<gene>
    <name evidence="1" type="ORF">Taro_020494</name>
</gene>
<evidence type="ECO:0000313" key="1">
    <source>
        <dbReference type="EMBL" id="MQL87949.1"/>
    </source>
</evidence>
<sequence length="69" mass="7376">MEPAVVIHVNATAMTIAIQTLRQQVTEPAVAIHVNATARTVAIQTLRRQSGPQYQVLEASPGIVSTVKV</sequence>
<reference evidence="1" key="1">
    <citation type="submission" date="2017-07" db="EMBL/GenBank/DDBJ databases">
        <title>Taro Niue Genome Assembly and Annotation.</title>
        <authorList>
            <person name="Atibalentja N."/>
            <person name="Keating K."/>
            <person name="Fields C.J."/>
        </authorList>
    </citation>
    <scope>NUCLEOTIDE SEQUENCE</scope>
    <source>
        <strain evidence="1">Niue_2</strain>
        <tissue evidence="1">Leaf</tissue>
    </source>
</reference>
<dbReference type="AlphaFoldDB" id="A0A843V8N5"/>
<dbReference type="Proteomes" id="UP000652761">
    <property type="component" value="Unassembled WGS sequence"/>
</dbReference>
<protein>
    <submittedName>
        <fullName evidence="1">Uncharacterized protein</fullName>
    </submittedName>
</protein>
<comment type="caution">
    <text evidence="1">The sequence shown here is derived from an EMBL/GenBank/DDBJ whole genome shotgun (WGS) entry which is preliminary data.</text>
</comment>
<accession>A0A843V8N5</accession>
<evidence type="ECO:0000313" key="2">
    <source>
        <dbReference type="Proteomes" id="UP000652761"/>
    </source>
</evidence>
<name>A0A843V8N5_COLES</name>
<dbReference type="EMBL" id="NMUH01001018">
    <property type="protein sequence ID" value="MQL87949.1"/>
    <property type="molecule type" value="Genomic_DNA"/>
</dbReference>
<proteinExistence type="predicted"/>
<keyword evidence="2" id="KW-1185">Reference proteome</keyword>
<organism evidence="1 2">
    <name type="scientific">Colocasia esculenta</name>
    <name type="common">Wild taro</name>
    <name type="synonym">Arum esculentum</name>
    <dbReference type="NCBI Taxonomy" id="4460"/>
    <lineage>
        <taxon>Eukaryota</taxon>
        <taxon>Viridiplantae</taxon>
        <taxon>Streptophyta</taxon>
        <taxon>Embryophyta</taxon>
        <taxon>Tracheophyta</taxon>
        <taxon>Spermatophyta</taxon>
        <taxon>Magnoliopsida</taxon>
        <taxon>Liliopsida</taxon>
        <taxon>Araceae</taxon>
        <taxon>Aroideae</taxon>
        <taxon>Colocasieae</taxon>
        <taxon>Colocasia</taxon>
    </lineage>
</organism>